<evidence type="ECO:0000313" key="1">
    <source>
        <dbReference type="EMBL" id="MBE2998101.1"/>
    </source>
</evidence>
<keyword evidence="2" id="KW-1185">Reference proteome</keyword>
<accession>A0ABR9P2L7</accession>
<name>A0ABR9P2L7_9ACTN</name>
<dbReference type="EMBL" id="JADBGI010000004">
    <property type="protein sequence ID" value="MBE2998101.1"/>
    <property type="molecule type" value="Genomic_DNA"/>
</dbReference>
<proteinExistence type="predicted"/>
<protein>
    <submittedName>
        <fullName evidence="1">Uncharacterized protein</fullName>
    </submittedName>
</protein>
<sequence>MTTELTRQINASTDADTPIEVTGSSIEYRPDGTPVIAHTDAQQSGTHLVDCHDAACTESTSRVLTGSPYAWTTTHAPPGLAIDSQGVPHVATADLDAWKLVLVSCLDLTCSEHTTVPLSGFGEQPRTILLGLDGQDRPRLVWGPSPGEEGLWHTGRGPDGEYLWCTEPRCGAPGSDQGSAP</sequence>
<reference evidence="1 2" key="1">
    <citation type="submission" date="2020-09" db="EMBL/GenBank/DDBJ databases">
        <title>Diversity and distribution of actinomycetes associated with coral in the coast of Hainan.</title>
        <authorList>
            <person name="Li F."/>
        </authorList>
    </citation>
    <scope>NUCLEOTIDE SEQUENCE [LARGE SCALE GENOMIC DNA]</scope>
    <source>
        <strain evidence="1 2">HNM0947</strain>
    </source>
</reference>
<dbReference type="Proteomes" id="UP000806528">
    <property type="component" value="Unassembled WGS sequence"/>
</dbReference>
<gene>
    <name evidence="1" type="ORF">IDM40_05180</name>
</gene>
<comment type="caution">
    <text evidence="1">The sequence shown here is derived from an EMBL/GenBank/DDBJ whole genome shotgun (WGS) entry which is preliminary data.</text>
</comment>
<organism evidence="1 2">
    <name type="scientific">Nocardiopsis coralli</name>
    <dbReference type="NCBI Taxonomy" id="2772213"/>
    <lineage>
        <taxon>Bacteria</taxon>
        <taxon>Bacillati</taxon>
        <taxon>Actinomycetota</taxon>
        <taxon>Actinomycetes</taxon>
        <taxon>Streptosporangiales</taxon>
        <taxon>Nocardiopsidaceae</taxon>
        <taxon>Nocardiopsis</taxon>
    </lineage>
</organism>
<dbReference type="RefSeq" id="WP_193120766.1">
    <property type="nucleotide sequence ID" value="NZ_JADBGI010000004.1"/>
</dbReference>
<evidence type="ECO:0000313" key="2">
    <source>
        <dbReference type="Proteomes" id="UP000806528"/>
    </source>
</evidence>